<comment type="caution">
    <text evidence="1">The sequence shown here is derived from an EMBL/GenBank/DDBJ whole genome shotgun (WGS) entry which is preliminary data.</text>
</comment>
<evidence type="ECO:0000313" key="2">
    <source>
        <dbReference type="Proteomes" id="UP001213000"/>
    </source>
</evidence>
<dbReference type="Proteomes" id="UP001213000">
    <property type="component" value="Unassembled WGS sequence"/>
</dbReference>
<gene>
    <name evidence="1" type="ORF">NP233_g13078</name>
</gene>
<evidence type="ECO:0000313" key="1">
    <source>
        <dbReference type="EMBL" id="KAJ3551463.1"/>
    </source>
</evidence>
<sequence>MGFTKRSKASSQTVNFAISKATPTRSTTSTLVLATPNAVHCRGRYKWCFACLIPIQWSFHLRENRVAKFHTCSPGYLSCHYADGLIPLVYLVYRDPSLWPLLYKWDIAPIASPEEFTTRLTTPPSGSHPPLSLLILHTIMQEFGAPPKPTKD</sequence>
<accession>A0AAD5YMH3</accession>
<name>A0AAD5YMH3_9AGAR</name>
<proteinExistence type="predicted"/>
<dbReference type="EMBL" id="JANIEX010002203">
    <property type="protein sequence ID" value="KAJ3551463.1"/>
    <property type="molecule type" value="Genomic_DNA"/>
</dbReference>
<protein>
    <submittedName>
        <fullName evidence="1">Uncharacterized protein</fullName>
    </submittedName>
</protein>
<dbReference type="AlphaFoldDB" id="A0AAD5YMH3"/>
<organism evidence="1 2">
    <name type="scientific">Leucocoprinus birnbaumii</name>
    <dbReference type="NCBI Taxonomy" id="56174"/>
    <lineage>
        <taxon>Eukaryota</taxon>
        <taxon>Fungi</taxon>
        <taxon>Dikarya</taxon>
        <taxon>Basidiomycota</taxon>
        <taxon>Agaricomycotina</taxon>
        <taxon>Agaricomycetes</taxon>
        <taxon>Agaricomycetidae</taxon>
        <taxon>Agaricales</taxon>
        <taxon>Agaricineae</taxon>
        <taxon>Agaricaceae</taxon>
        <taxon>Leucocoprinus</taxon>
    </lineage>
</organism>
<keyword evidence="2" id="KW-1185">Reference proteome</keyword>
<reference evidence="1" key="1">
    <citation type="submission" date="2022-07" db="EMBL/GenBank/DDBJ databases">
        <title>Genome Sequence of Leucocoprinus birnbaumii.</title>
        <authorList>
            <person name="Buettner E."/>
        </authorList>
    </citation>
    <scope>NUCLEOTIDE SEQUENCE</scope>
    <source>
        <strain evidence="1">VT141</strain>
    </source>
</reference>